<evidence type="ECO:0000256" key="3">
    <source>
        <dbReference type="ARBA" id="ARBA00012506"/>
    </source>
</evidence>
<dbReference type="RefSeq" id="WP_213040372.1">
    <property type="nucleotide sequence ID" value="NZ_CAJNBJ010000001.1"/>
</dbReference>
<dbReference type="NCBIfam" id="NF001204">
    <property type="entry name" value="PRK00166.1"/>
    <property type="match status" value="1"/>
</dbReference>
<evidence type="ECO:0000256" key="7">
    <source>
        <dbReference type="ARBA" id="ARBA00033210"/>
    </source>
</evidence>
<reference evidence="10 11" key="1">
    <citation type="submission" date="2021-02" db="EMBL/GenBank/DDBJ databases">
        <authorList>
            <person name="Han P."/>
        </authorList>
    </citation>
    <scope>NUCLEOTIDE SEQUENCE [LARGE SCALE GENOMIC DNA]</scope>
    <source>
        <strain evidence="10">Candidatus Nitrospira sp. ZN2</strain>
    </source>
</reference>
<evidence type="ECO:0000256" key="1">
    <source>
        <dbReference type="ARBA" id="ARBA00003413"/>
    </source>
</evidence>
<evidence type="ECO:0000313" key="10">
    <source>
        <dbReference type="EMBL" id="CAE6696836.1"/>
    </source>
</evidence>
<dbReference type="EMBL" id="CAJNBJ010000001">
    <property type="protein sequence ID" value="CAE6696836.1"/>
    <property type="molecule type" value="Genomic_DNA"/>
</dbReference>
<dbReference type="InterPro" id="IPR029052">
    <property type="entry name" value="Metallo-depent_PP-like"/>
</dbReference>
<comment type="catalytic activity">
    <reaction evidence="8">
        <text>P(1),P(4)-bis(5'-adenosyl) tetraphosphate + H2O = 2 ADP + 2 H(+)</text>
        <dbReference type="Rhea" id="RHEA:24252"/>
        <dbReference type="ChEBI" id="CHEBI:15377"/>
        <dbReference type="ChEBI" id="CHEBI:15378"/>
        <dbReference type="ChEBI" id="CHEBI:58141"/>
        <dbReference type="ChEBI" id="CHEBI:456216"/>
        <dbReference type="EC" id="3.6.1.41"/>
    </reaction>
</comment>
<evidence type="ECO:0000256" key="2">
    <source>
        <dbReference type="ARBA" id="ARBA00005419"/>
    </source>
</evidence>
<dbReference type="PIRSF" id="PIRSF000903">
    <property type="entry name" value="B5n-ttraPtase_sm"/>
    <property type="match status" value="1"/>
</dbReference>
<dbReference type="InterPro" id="IPR004843">
    <property type="entry name" value="Calcineurin-like_PHP"/>
</dbReference>
<dbReference type="GO" id="GO:0008803">
    <property type="term" value="F:bis(5'-nucleosyl)-tetraphosphatase (symmetrical) activity"/>
    <property type="evidence" value="ECO:0007669"/>
    <property type="project" value="UniProtKB-EC"/>
</dbReference>
<dbReference type="Pfam" id="PF00149">
    <property type="entry name" value="Metallophos"/>
    <property type="match status" value="1"/>
</dbReference>
<organism evidence="10 11">
    <name type="scientific">Nitrospira defluvii</name>
    <dbReference type="NCBI Taxonomy" id="330214"/>
    <lineage>
        <taxon>Bacteria</taxon>
        <taxon>Pseudomonadati</taxon>
        <taxon>Nitrospirota</taxon>
        <taxon>Nitrospiria</taxon>
        <taxon>Nitrospirales</taxon>
        <taxon>Nitrospiraceae</taxon>
        <taxon>Nitrospira</taxon>
    </lineage>
</organism>
<dbReference type="SUPFAM" id="SSF56300">
    <property type="entry name" value="Metallo-dependent phosphatases"/>
    <property type="match status" value="1"/>
</dbReference>
<keyword evidence="11" id="KW-1185">Reference proteome</keyword>
<dbReference type="Gene3D" id="3.60.21.10">
    <property type="match status" value="1"/>
</dbReference>
<evidence type="ECO:0000313" key="11">
    <source>
        <dbReference type="Proteomes" id="UP000675880"/>
    </source>
</evidence>
<evidence type="ECO:0000256" key="6">
    <source>
        <dbReference type="ARBA" id="ARBA00032248"/>
    </source>
</evidence>
<name>A0ABM8QHG7_9BACT</name>
<comment type="similarity">
    <text evidence="2">Belongs to the Ap4A hydrolase family.</text>
</comment>
<keyword evidence="4 10" id="KW-0378">Hydrolase</keyword>
<comment type="caution">
    <text evidence="10">The sequence shown here is derived from an EMBL/GenBank/DDBJ whole genome shotgun (WGS) entry which is preliminary data.</text>
</comment>
<dbReference type="CDD" id="cd07422">
    <property type="entry name" value="MPP_ApaH"/>
    <property type="match status" value="1"/>
</dbReference>
<gene>
    <name evidence="10" type="primary">apaH</name>
    <name evidence="10" type="ORF">NSPZN2_10499</name>
</gene>
<dbReference type="NCBIfam" id="TIGR00668">
    <property type="entry name" value="apaH"/>
    <property type="match status" value="1"/>
</dbReference>
<dbReference type="PANTHER" id="PTHR40942">
    <property type="match status" value="1"/>
</dbReference>
<dbReference type="PANTHER" id="PTHR40942:SF4">
    <property type="entry name" value="CYTOCHROME C5"/>
    <property type="match status" value="1"/>
</dbReference>
<dbReference type="Proteomes" id="UP000675880">
    <property type="component" value="Unassembled WGS sequence"/>
</dbReference>
<evidence type="ECO:0000259" key="9">
    <source>
        <dbReference type="Pfam" id="PF00149"/>
    </source>
</evidence>
<dbReference type="EC" id="3.6.1.41" evidence="3"/>
<accession>A0ABM8QHG7</accession>
<sequence length="272" mass="30068">MATYAIGDLQGCFNSLTRLTKTIQFDPKHDRLWFVGDLVNRGPDSLKVLRYIRALGPAAITVLGNHDLFLLAVAAGLTPPRPSDTLTPILEAPDCRDLTQWLRQQPLLYREGDFLLVHAGLLPAWTVEQAEELADEAHTAIRGDQFVTTLRALHPSGSLQWRPDLRGPVRAATIIKVLTRLRACSREGNMESSFSGPPDETPDGFQPWFDVPGRRSAATTIVFGHWAAMGLRLTPNMLALDSGCVYGRQLTAVRLDDGKVFQVGCEETRGRK</sequence>
<dbReference type="InterPro" id="IPR004617">
    <property type="entry name" value="ApaH"/>
</dbReference>
<evidence type="ECO:0000256" key="5">
    <source>
        <dbReference type="ARBA" id="ARBA00031248"/>
    </source>
</evidence>
<feature type="domain" description="Calcineurin-like phosphoesterase" evidence="9">
    <location>
        <begin position="4"/>
        <end position="129"/>
    </location>
</feature>
<comment type="function">
    <text evidence="1">Hydrolyzes diadenosine 5',5'''-P1,P4-tetraphosphate to yield ADP.</text>
</comment>
<protein>
    <recommendedName>
        <fullName evidence="3">bis(5'-nucleosyl)-tetraphosphatase (symmetrical)</fullName>
        <ecNumber evidence="3">3.6.1.41</ecNumber>
    </recommendedName>
    <alternativeName>
        <fullName evidence="6">Ap4A hydrolase</fullName>
    </alternativeName>
    <alternativeName>
        <fullName evidence="5">Diadenosine 5',5'''-P1,P4-tetraphosphate pyrophosphohydrolase</fullName>
    </alternativeName>
    <alternativeName>
        <fullName evidence="7">Diadenosine tetraphosphatase</fullName>
    </alternativeName>
</protein>
<evidence type="ECO:0000256" key="8">
    <source>
        <dbReference type="ARBA" id="ARBA00049417"/>
    </source>
</evidence>
<evidence type="ECO:0000256" key="4">
    <source>
        <dbReference type="ARBA" id="ARBA00022801"/>
    </source>
</evidence>
<proteinExistence type="inferred from homology"/>